<keyword evidence="2" id="KW-0067">ATP-binding</keyword>
<dbReference type="GO" id="GO:0003677">
    <property type="term" value="F:DNA binding"/>
    <property type="evidence" value="ECO:0007669"/>
    <property type="project" value="InterPro"/>
</dbReference>
<keyword evidence="1" id="KW-0547">Nucleotide-binding</keyword>
<dbReference type="SUPFAM" id="SSF48452">
    <property type="entry name" value="TPR-like"/>
    <property type="match status" value="1"/>
</dbReference>
<dbReference type="InterPro" id="IPR027417">
    <property type="entry name" value="P-loop_NTPase"/>
</dbReference>
<evidence type="ECO:0000259" key="3">
    <source>
        <dbReference type="PROSITE" id="PS50043"/>
    </source>
</evidence>
<gene>
    <name evidence="4" type="ORF">LR394_13165</name>
</gene>
<dbReference type="PANTHER" id="PTHR16305:SF35">
    <property type="entry name" value="TRANSCRIPTIONAL ACTIVATOR DOMAIN"/>
    <property type="match status" value="1"/>
</dbReference>
<feature type="domain" description="HTH luxR-type" evidence="3">
    <location>
        <begin position="824"/>
        <end position="889"/>
    </location>
</feature>
<dbReference type="GO" id="GO:0005524">
    <property type="term" value="F:ATP binding"/>
    <property type="evidence" value="ECO:0007669"/>
    <property type="project" value="UniProtKB-KW"/>
</dbReference>
<dbReference type="InterPro" id="IPR000792">
    <property type="entry name" value="Tscrpt_reg_LuxR_C"/>
</dbReference>
<dbReference type="SMART" id="SM00421">
    <property type="entry name" value="HTH_LUXR"/>
    <property type="match status" value="1"/>
</dbReference>
<dbReference type="Pfam" id="PF00196">
    <property type="entry name" value="GerE"/>
    <property type="match status" value="1"/>
</dbReference>
<dbReference type="EMBL" id="JAJOMB010000006">
    <property type="protein sequence ID" value="MCD5311853.1"/>
    <property type="molecule type" value="Genomic_DNA"/>
</dbReference>
<dbReference type="SUPFAM" id="SSF52540">
    <property type="entry name" value="P-loop containing nucleoside triphosphate hydrolases"/>
    <property type="match status" value="1"/>
</dbReference>
<sequence>MTRPPLRGRETELTELRRRLNLLAGGRGGAVVVEGTAGSGKTRLLAEVSEQARTQGLRVFTGAGQQAWQVLELLDGLPGTSTSAGPDDVVRELQEGLERAALDTPVLVVLDDFQWADAAAATAVRTLLRRLAADPVLWLIARRPSASRDLDADVLSLGDLDEAAVEQVARDVLGTTPHPHLSELLAGAQGNPLLLGELLHDIKDGQLRAGEAVTRSGLAPQRFRESIRRQVRQLSEPARAAVELAAILGRTFTAGQLARMLDRSPATLLSPLREALDAQLILEQSDRFAFRHDLVREAIETGLPEPLRRDLRRQAIEASLAEGAPAADVAALVLQTATHGDTRSIALLQLAAAEIAPRSPLVAARLSTRALDLARPGAAKGALLTDAVTQLVLAGEVDEASALFERYAAAALEPPTAARLRCLLAEVLLPADATRSATLCHEALALPDLPEHLRARLCAALANALIISGDAAGGRRHAQAAQALAAKNTDPLLMSAVVITDAVSGFQQCDWETGLHKADQAIRLRDQVPGARALWLPDGYKAMMLDAMGRLSEAWQLTEAGLRLARADGQHANEWTWAMIRARILLRSGRLNEAQAEAEGIQAMSEELGTALFRGFASSVLAHVALHRGDPNLLPAARSHAATMGPGKAWKGRGQWLRALLDEASGTPAVSPDPAMDDLFSGCVDIVALSGHAETATLVRLLLRADQPERAEAAVERLTAEASRHPQDRLVAAAEMHARGMLLADPDRLSKAVEMYDADERLLLKARVYEDAGVAMARTDRSAGVALLDSALNQWSSLGADHDAGRVRSLLRQHGVRRRAPEGPQTGWAGLTESETRVARLVALGRTNRQVADELHLSPHTVSTHLRHAFVKLNIRTRTELARLSPDTGLSLGR</sequence>
<protein>
    <submittedName>
        <fullName evidence="4">AAA family ATPase</fullName>
    </submittedName>
</protein>
<keyword evidence="5" id="KW-1185">Reference proteome</keyword>
<dbReference type="InterPro" id="IPR041664">
    <property type="entry name" value="AAA_16"/>
</dbReference>
<dbReference type="SUPFAM" id="SSF46894">
    <property type="entry name" value="C-terminal effector domain of the bipartite response regulators"/>
    <property type="match status" value="1"/>
</dbReference>
<reference evidence="4" key="1">
    <citation type="submission" date="2021-11" db="EMBL/GenBank/DDBJ databases">
        <title>Streptomyces corallinus and Kineosporia corallina sp. nov., two new coral-derived marine actinobacteria.</title>
        <authorList>
            <person name="Buangrab K."/>
            <person name="Sutthacheep M."/>
            <person name="Yeemin T."/>
            <person name="Harunari E."/>
            <person name="Igarashi Y."/>
            <person name="Sripreechasak P."/>
            <person name="Kanchanasin P."/>
            <person name="Tanasupawat S."/>
            <person name="Phongsopitanun W."/>
        </authorList>
    </citation>
    <scope>NUCLEOTIDE SEQUENCE</scope>
    <source>
        <strain evidence="4">JCM 31032</strain>
    </source>
</reference>
<dbReference type="Gene3D" id="3.40.50.300">
    <property type="entry name" value="P-loop containing nucleotide triphosphate hydrolases"/>
    <property type="match status" value="1"/>
</dbReference>
<dbReference type="InterPro" id="IPR036388">
    <property type="entry name" value="WH-like_DNA-bd_sf"/>
</dbReference>
<dbReference type="GO" id="GO:0006355">
    <property type="term" value="P:regulation of DNA-templated transcription"/>
    <property type="evidence" value="ECO:0007669"/>
    <property type="project" value="InterPro"/>
</dbReference>
<dbReference type="RefSeq" id="WP_231441480.1">
    <property type="nucleotide sequence ID" value="NZ_JAJOMB010000006.1"/>
</dbReference>
<dbReference type="CDD" id="cd06170">
    <property type="entry name" value="LuxR_C_like"/>
    <property type="match status" value="1"/>
</dbReference>
<dbReference type="AlphaFoldDB" id="A0A9X1NEY9"/>
<dbReference type="Gene3D" id="1.10.10.10">
    <property type="entry name" value="Winged helix-like DNA-binding domain superfamily/Winged helix DNA-binding domain"/>
    <property type="match status" value="1"/>
</dbReference>
<dbReference type="Proteomes" id="UP001138997">
    <property type="component" value="Unassembled WGS sequence"/>
</dbReference>
<accession>A0A9X1NEY9</accession>
<dbReference type="InterPro" id="IPR011990">
    <property type="entry name" value="TPR-like_helical_dom_sf"/>
</dbReference>
<evidence type="ECO:0000256" key="1">
    <source>
        <dbReference type="ARBA" id="ARBA00022741"/>
    </source>
</evidence>
<dbReference type="PROSITE" id="PS00622">
    <property type="entry name" value="HTH_LUXR_1"/>
    <property type="match status" value="1"/>
</dbReference>
<name>A0A9X1NEY9_9ACTN</name>
<evidence type="ECO:0000313" key="5">
    <source>
        <dbReference type="Proteomes" id="UP001138997"/>
    </source>
</evidence>
<organism evidence="4 5">
    <name type="scientific">Kineosporia babensis</name>
    <dbReference type="NCBI Taxonomy" id="499548"/>
    <lineage>
        <taxon>Bacteria</taxon>
        <taxon>Bacillati</taxon>
        <taxon>Actinomycetota</taxon>
        <taxon>Actinomycetes</taxon>
        <taxon>Kineosporiales</taxon>
        <taxon>Kineosporiaceae</taxon>
        <taxon>Kineosporia</taxon>
    </lineage>
</organism>
<dbReference type="PANTHER" id="PTHR16305">
    <property type="entry name" value="TESTICULAR SOLUBLE ADENYLYL CYCLASE"/>
    <property type="match status" value="1"/>
</dbReference>
<proteinExistence type="predicted"/>
<dbReference type="InterPro" id="IPR016032">
    <property type="entry name" value="Sig_transdc_resp-reg_C-effctor"/>
</dbReference>
<dbReference type="Pfam" id="PF13191">
    <property type="entry name" value="AAA_16"/>
    <property type="match status" value="1"/>
</dbReference>
<comment type="caution">
    <text evidence="4">The sequence shown here is derived from an EMBL/GenBank/DDBJ whole genome shotgun (WGS) entry which is preliminary data.</text>
</comment>
<dbReference type="PROSITE" id="PS50043">
    <property type="entry name" value="HTH_LUXR_2"/>
    <property type="match status" value="1"/>
</dbReference>
<dbReference type="GO" id="GO:0004016">
    <property type="term" value="F:adenylate cyclase activity"/>
    <property type="evidence" value="ECO:0007669"/>
    <property type="project" value="TreeGrafter"/>
</dbReference>
<dbReference type="PRINTS" id="PR00038">
    <property type="entry name" value="HTHLUXR"/>
</dbReference>
<dbReference type="GO" id="GO:0005737">
    <property type="term" value="C:cytoplasm"/>
    <property type="evidence" value="ECO:0007669"/>
    <property type="project" value="TreeGrafter"/>
</dbReference>
<evidence type="ECO:0000256" key="2">
    <source>
        <dbReference type="ARBA" id="ARBA00022840"/>
    </source>
</evidence>
<evidence type="ECO:0000313" key="4">
    <source>
        <dbReference type="EMBL" id="MCD5311853.1"/>
    </source>
</evidence>